<dbReference type="Proteomes" id="UP001168990">
    <property type="component" value="Unassembled WGS sequence"/>
</dbReference>
<evidence type="ECO:0000313" key="3">
    <source>
        <dbReference type="Proteomes" id="UP001168990"/>
    </source>
</evidence>
<evidence type="ECO:0000313" key="2">
    <source>
        <dbReference type="EMBL" id="KAK0164099.1"/>
    </source>
</evidence>
<name>A0AA39F6Y9_9HYME</name>
<protein>
    <submittedName>
        <fullName evidence="2">Uncharacterized protein</fullName>
    </submittedName>
</protein>
<dbReference type="AlphaFoldDB" id="A0AA39F6Y9"/>
<reference evidence="2" key="2">
    <citation type="submission" date="2023-03" db="EMBL/GenBank/DDBJ databases">
        <authorList>
            <person name="Inwood S.N."/>
            <person name="Skelly J.G."/>
            <person name="Guhlin J."/>
            <person name="Harrop T.W.R."/>
            <person name="Goldson S.G."/>
            <person name="Dearden P.K."/>
        </authorList>
    </citation>
    <scope>NUCLEOTIDE SEQUENCE</scope>
    <source>
        <strain evidence="2">Irish</strain>
        <tissue evidence="2">Whole body</tissue>
    </source>
</reference>
<feature type="region of interest" description="Disordered" evidence="1">
    <location>
        <begin position="1"/>
        <end position="34"/>
    </location>
</feature>
<accession>A0AA39F6Y9</accession>
<sequence length="238" mass="27444">MSLFDEINKRTQLPKPRSSAQFETIEASTDDEANPPVVFNRNCKSKNIKLYNPDPEDYIGESSDTNIRVNEFEITSSILELNGGDCHSNKAIEERWKARVSQKQAQQKNDECKFEKKESTTENLKKRNCDSGNYQYKNNALMRNLLEQKMAELDVSNLLSSSSDGGKNIENDLPINDAMLTANPDDLDFFCLRDTSNMTDTIDNNFRFKHRGTKHKTTSRIYSIYEIDDDDFIFRKHS</sequence>
<evidence type="ECO:0000256" key="1">
    <source>
        <dbReference type="SAM" id="MobiDB-lite"/>
    </source>
</evidence>
<gene>
    <name evidence="2" type="ORF">PV328_002762</name>
</gene>
<dbReference type="EMBL" id="JAQQBS010001422">
    <property type="protein sequence ID" value="KAK0164099.1"/>
    <property type="molecule type" value="Genomic_DNA"/>
</dbReference>
<reference evidence="2" key="1">
    <citation type="journal article" date="2023" name="bioRxiv">
        <title>Scaffold-level genome assemblies of two parasitoid biocontrol wasps reveal the parthenogenesis mechanism and an associated novel virus.</title>
        <authorList>
            <person name="Inwood S."/>
            <person name="Skelly J."/>
            <person name="Guhlin J."/>
            <person name="Harrop T."/>
            <person name="Goldson S."/>
            <person name="Dearden P."/>
        </authorList>
    </citation>
    <scope>NUCLEOTIDE SEQUENCE</scope>
    <source>
        <strain evidence="2">Irish</strain>
        <tissue evidence="2">Whole body</tissue>
    </source>
</reference>
<keyword evidence="3" id="KW-1185">Reference proteome</keyword>
<proteinExistence type="predicted"/>
<comment type="caution">
    <text evidence="2">The sequence shown here is derived from an EMBL/GenBank/DDBJ whole genome shotgun (WGS) entry which is preliminary data.</text>
</comment>
<organism evidence="2 3">
    <name type="scientific">Microctonus aethiopoides</name>
    <dbReference type="NCBI Taxonomy" id="144406"/>
    <lineage>
        <taxon>Eukaryota</taxon>
        <taxon>Metazoa</taxon>
        <taxon>Ecdysozoa</taxon>
        <taxon>Arthropoda</taxon>
        <taxon>Hexapoda</taxon>
        <taxon>Insecta</taxon>
        <taxon>Pterygota</taxon>
        <taxon>Neoptera</taxon>
        <taxon>Endopterygota</taxon>
        <taxon>Hymenoptera</taxon>
        <taxon>Apocrita</taxon>
        <taxon>Ichneumonoidea</taxon>
        <taxon>Braconidae</taxon>
        <taxon>Euphorinae</taxon>
        <taxon>Microctonus</taxon>
    </lineage>
</organism>